<sequence length="878" mass="96363">MATAEASPSTLGPRYAPDDPTLPEPWKGLIDGSTGLLYYWNPETNVTQYEKPTSLPPLLPLGPPPKMNLIPVQGAVAVAAQDTTEAGVEAMRDTRESQGNPSLIRWNQMLELERCQLLPLHRSKFQPFQPVISASPLGQPCRAPRIRSRRGYSPSFSYQVLNIAVCLFRVASPGMEVYKVPDQGLADTYLIQGAEPNPQPDQFGLYGSMYNEGAPDYIIDQGLYYPTGTNYGYICTGYEPTMEWEDQHRFFGVDNQDIHYTVATNENMPYAYYSPNYGYGQTPFNPYNPYIPGAVIGADGSIIPAQQYYALPSYENPVTSASYLPVVFQPRPDAVANGIVDSFIDTGGSFNKADGLGSKRNSAQNTPNSSLSAMGDASGRKNSFVKTSEGRVNVGTGKQHPSSNTSGSITNQAAPQISQIRGPQGTENGFRGKASAVSSQLKTAFTSGNGSSTFESSNYSHASVNKVKPNILSGRALDERAGLDILSNQNSESRMSKSKNQLVVKAYTTRAGNPDAQGNIIISRDHYNRVDFPVEYANAKFFVIKSYSEDDVHKSIKYNVWSSTPNGNKKLNAAYEDAKRISAGDSRGCPIFLFFSVNASGQFCGIAEMTGPVDFHRDMDFWQQDKWSGSFPVKWHIIKDLPNPNFRHIILENNENKPVTNSRDTQEISFKKGLDMLKIFKGHTSKTSLLDDFMYYENRQRILQGERARLFIKSYENPYLVPLLDPPRKLQTVHDFPPISDANAAKHNTNNSSMVNNREVPPSAASTCSTNNRAEPKGKNSSGTNPNNVASVPESCEGSVDSVDKVLNAVDELKISGLNIHSDEPGSGPTREVSNKTNSEMVNVVTIGSMPVKVVDKESSGFLTVGTIPLDPRNLLHE</sequence>
<dbReference type="AlphaFoldDB" id="A0A8X9A4N3"/>
<organism evidence="4">
    <name type="scientific">Salvia splendens</name>
    <name type="common">Scarlet sage</name>
    <dbReference type="NCBI Taxonomy" id="180675"/>
    <lineage>
        <taxon>Eukaryota</taxon>
        <taxon>Viridiplantae</taxon>
        <taxon>Streptophyta</taxon>
        <taxon>Embryophyta</taxon>
        <taxon>Tracheophyta</taxon>
        <taxon>Spermatophyta</taxon>
        <taxon>Magnoliopsida</taxon>
        <taxon>eudicotyledons</taxon>
        <taxon>Gunneridae</taxon>
        <taxon>Pentapetalae</taxon>
        <taxon>asterids</taxon>
        <taxon>lamiids</taxon>
        <taxon>Lamiales</taxon>
        <taxon>Lamiaceae</taxon>
        <taxon>Nepetoideae</taxon>
        <taxon>Mentheae</taxon>
        <taxon>Salviinae</taxon>
        <taxon>Salvia</taxon>
        <taxon>Salvia subgen. Calosphace</taxon>
        <taxon>core Calosphace</taxon>
    </lineage>
</organism>
<feature type="compositionally biased region" description="Polar residues" evidence="1">
    <location>
        <begin position="359"/>
        <end position="372"/>
    </location>
</feature>
<accession>A0A8X9A4N3</accession>
<dbReference type="PROSITE" id="PS50882">
    <property type="entry name" value="YTH"/>
    <property type="match status" value="1"/>
</dbReference>
<dbReference type="SMART" id="SM00456">
    <property type="entry name" value="WW"/>
    <property type="match status" value="1"/>
</dbReference>
<dbReference type="Proteomes" id="UP000298416">
    <property type="component" value="Unassembled WGS sequence"/>
</dbReference>
<keyword evidence="5" id="KW-1185">Reference proteome</keyword>
<dbReference type="GO" id="GO:0005737">
    <property type="term" value="C:cytoplasm"/>
    <property type="evidence" value="ECO:0007669"/>
    <property type="project" value="TreeGrafter"/>
</dbReference>
<dbReference type="InterPro" id="IPR045168">
    <property type="entry name" value="YTH_prot"/>
</dbReference>
<dbReference type="EMBL" id="PNBA02000004">
    <property type="protein sequence ID" value="KAG6428263.1"/>
    <property type="molecule type" value="Genomic_DNA"/>
</dbReference>
<evidence type="ECO:0000259" key="2">
    <source>
        <dbReference type="PROSITE" id="PS50020"/>
    </source>
</evidence>
<dbReference type="PANTHER" id="PTHR12357">
    <property type="entry name" value="YTH YT521-B HOMOLOGY DOMAIN-CONTAINING"/>
    <property type="match status" value="1"/>
</dbReference>
<dbReference type="PROSITE" id="PS50020">
    <property type="entry name" value="WW_DOMAIN_2"/>
    <property type="match status" value="1"/>
</dbReference>
<reference evidence="4" key="2">
    <citation type="submission" date="2020-08" db="EMBL/GenBank/DDBJ databases">
        <title>Plant Genome Project.</title>
        <authorList>
            <person name="Zhang R.-G."/>
        </authorList>
    </citation>
    <scope>NUCLEOTIDE SEQUENCE</scope>
    <source>
        <strain evidence="4">Huo1</strain>
        <tissue evidence="4">Leaf</tissue>
    </source>
</reference>
<feature type="domain" description="WW" evidence="2">
    <location>
        <begin position="20"/>
        <end position="54"/>
    </location>
</feature>
<dbReference type="PROSITE" id="PS01159">
    <property type="entry name" value="WW_DOMAIN_1"/>
    <property type="match status" value="1"/>
</dbReference>
<evidence type="ECO:0008006" key="6">
    <source>
        <dbReference type="Google" id="ProtNLM"/>
    </source>
</evidence>
<dbReference type="InterPro" id="IPR001202">
    <property type="entry name" value="WW_dom"/>
</dbReference>
<dbReference type="Pfam" id="PF04146">
    <property type="entry name" value="YTH"/>
    <property type="match status" value="1"/>
</dbReference>
<reference evidence="4" key="1">
    <citation type="submission" date="2018-01" db="EMBL/GenBank/DDBJ databases">
        <authorList>
            <person name="Mao J.F."/>
        </authorList>
    </citation>
    <scope>NUCLEOTIDE SEQUENCE</scope>
    <source>
        <strain evidence="4">Huo1</strain>
        <tissue evidence="4">Leaf</tissue>
    </source>
</reference>
<feature type="compositionally biased region" description="Polar residues" evidence="1">
    <location>
        <begin position="399"/>
        <end position="427"/>
    </location>
</feature>
<proteinExistence type="predicted"/>
<dbReference type="Gene3D" id="2.20.70.10">
    <property type="match status" value="1"/>
</dbReference>
<feature type="region of interest" description="Disordered" evidence="1">
    <location>
        <begin position="1"/>
        <end position="24"/>
    </location>
</feature>
<feature type="region of interest" description="Disordered" evidence="1">
    <location>
        <begin position="353"/>
        <end position="431"/>
    </location>
</feature>
<feature type="compositionally biased region" description="Polar residues" evidence="1">
    <location>
        <begin position="1"/>
        <end position="10"/>
    </location>
</feature>
<dbReference type="PANTHER" id="PTHR12357:SF92">
    <property type="entry name" value="YTH DOMAIN-CONTAINING FAMILY PROTEIN"/>
    <property type="match status" value="1"/>
</dbReference>
<comment type="caution">
    <text evidence="4">The sequence shown here is derived from an EMBL/GenBank/DDBJ whole genome shotgun (WGS) entry which is preliminary data.</text>
</comment>
<feature type="compositionally biased region" description="Polar residues" evidence="1">
    <location>
        <begin position="746"/>
        <end position="756"/>
    </location>
</feature>
<dbReference type="Gene3D" id="3.10.590.10">
    <property type="entry name" value="ph1033 like domains"/>
    <property type="match status" value="1"/>
</dbReference>
<evidence type="ECO:0000256" key="1">
    <source>
        <dbReference type="SAM" id="MobiDB-lite"/>
    </source>
</evidence>
<name>A0A8X9A4N3_SALSN</name>
<feature type="compositionally biased region" description="Polar residues" evidence="1">
    <location>
        <begin position="764"/>
        <end position="790"/>
    </location>
</feature>
<gene>
    <name evidence="4" type="ORF">SASPL_112514</name>
</gene>
<feature type="region of interest" description="Disordered" evidence="1">
    <location>
        <begin position="741"/>
        <end position="798"/>
    </location>
</feature>
<feature type="domain" description="YTH" evidence="3">
    <location>
        <begin position="539"/>
        <end position="680"/>
    </location>
</feature>
<dbReference type="InterPro" id="IPR036020">
    <property type="entry name" value="WW_dom_sf"/>
</dbReference>
<evidence type="ECO:0000259" key="3">
    <source>
        <dbReference type="PROSITE" id="PS50882"/>
    </source>
</evidence>
<protein>
    <recommendedName>
        <fullName evidence="6">YTH domain-containing protein</fullName>
    </recommendedName>
</protein>
<evidence type="ECO:0000313" key="5">
    <source>
        <dbReference type="Proteomes" id="UP000298416"/>
    </source>
</evidence>
<dbReference type="Pfam" id="PF00397">
    <property type="entry name" value="WW"/>
    <property type="match status" value="1"/>
</dbReference>
<dbReference type="GO" id="GO:0061157">
    <property type="term" value="P:mRNA destabilization"/>
    <property type="evidence" value="ECO:0007669"/>
    <property type="project" value="TreeGrafter"/>
</dbReference>
<dbReference type="CDD" id="cd00201">
    <property type="entry name" value="WW"/>
    <property type="match status" value="1"/>
</dbReference>
<dbReference type="InterPro" id="IPR007275">
    <property type="entry name" value="YTH_domain"/>
</dbReference>
<dbReference type="CDD" id="cd21134">
    <property type="entry name" value="YTH"/>
    <property type="match status" value="1"/>
</dbReference>
<dbReference type="SUPFAM" id="SSF51045">
    <property type="entry name" value="WW domain"/>
    <property type="match status" value="1"/>
</dbReference>
<dbReference type="GO" id="GO:0003729">
    <property type="term" value="F:mRNA binding"/>
    <property type="evidence" value="ECO:0007669"/>
    <property type="project" value="TreeGrafter"/>
</dbReference>
<evidence type="ECO:0000313" key="4">
    <source>
        <dbReference type="EMBL" id="KAG6428263.1"/>
    </source>
</evidence>